<reference evidence="11" key="2">
    <citation type="submission" date="2023-05" db="EMBL/GenBank/DDBJ databases">
        <authorList>
            <person name="Fouks B."/>
        </authorList>
    </citation>
    <scope>NUCLEOTIDE SEQUENCE</scope>
    <source>
        <strain evidence="11">Stay&amp;Tobe</strain>
        <tissue evidence="11">Testes</tissue>
    </source>
</reference>
<feature type="domain" description="G-protein coupled receptors family 1 profile" evidence="10">
    <location>
        <begin position="1"/>
        <end position="60"/>
    </location>
</feature>
<accession>A0AAD8EIE8</accession>
<proteinExistence type="inferred from homology"/>
<keyword evidence="3" id="KW-0812">Transmembrane</keyword>
<keyword evidence="7" id="KW-0675">Receptor</keyword>
<dbReference type="PROSITE" id="PS50262">
    <property type="entry name" value="G_PROTEIN_RECEP_F1_2"/>
    <property type="match status" value="1"/>
</dbReference>
<gene>
    <name evidence="11" type="ORF">L9F63_001681</name>
</gene>
<keyword evidence="8" id="KW-0807">Transducer</keyword>
<dbReference type="GO" id="GO:0005886">
    <property type="term" value="C:plasma membrane"/>
    <property type="evidence" value="ECO:0007669"/>
    <property type="project" value="TreeGrafter"/>
</dbReference>
<evidence type="ECO:0000256" key="6">
    <source>
        <dbReference type="ARBA" id="ARBA00023136"/>
    </source>
</evidence>
<dbReference type="PANTHER" id="PTHR45695">
    <property type="entry name" value="LEUCOKININ RECEPTOR-RELATED"/>
    <property type="match status" value="1"/>
</dbReference>
<dbReference type="EMBL" id="JASPKZ010003857">
    <property type="protein sequence ID" value="KAJ9591745.1"/>
    <property type="molecule type" value="Genomic_DNA"/>
</dbReference>
<evidence type="ECO:0000256" key="7">
    <source>
        <dbReference type="ARBA" id="ARBA00023170"/>
    </source>
</evidence>
<protein>
    <recommendedName>
        <fullName evidence="10">G-protein coupled receptors family 1 profile domain-containing protein</fullName>
    </recommendedName>
</protein>
<sequence>VIKMLVIVVALFALCWLPLQTYNVLQDIYPQINQYKYINIIWFCCDWLAMSNSCYNPFIYGIYNEKFKREFKQRFPFRSRGWYSSTQTTDSADFDKSQTSQTRASVRLSSYYGSNSTSNTFYRGVSVRGPIRRHNNTDNGDVTTELYVSPGETRKGGYQNKISARKSKLEHVTNKEIRNIIETEENIIERIEEKELKWLGH</sequence>
<evidence type="ECO:0000259" key="10">
    <source>
        <dbReference type="PROSITE" id="PS50262"/>
    </source>
</evidence>
<dbReference type="Proteomes" id="UP001233999">
    <property type="component" value="Unassembled WGS sequence"/>
</dbReference>
<comment type="subcellular location">
    <subcellularLocation>
        <location evidence="1">Membrane</location>
        <topology evidence="1">Multi-pass membrane protein</topology>
    </subcellularLocation>
</comment>
<evidence type="ECO:0000256" key="3">
    <source>
        <dbReference type="ARBA" id="ARBA00022692"/>
    </source>
</evidence>
<keyword evidence="4" id="KW-1133">Transmembrane helix</keyword>
<feature type="non-terminal residue" evidence="11">
    <location>
        <position position="1"/>
    </location>
</feature>
<dbReference type="PANTHER" id="PTHR45695:SF9">
    <property type="entry name" value="LEUCOKININ RECEPTOR"/>
    <property type="match status" value="1"/>
</dbReference>
<feature type="signal peptide" evidence="9">
    <location>
        <begin position="1"/>
        <end position="21"/>
    </location>
</feature>
<dbReference type="Pfam" id="PF00001">
    <property type="entry name" value="7tm_1"/>
    <property type="match status" value="1"/>
</dbReference>
<comment type="caution">
    <text evidence="11">The sequence shown here is derived from an EMBL/GenBank/DDBJ whole genome shotgun (WGS) entry which is preliminary data.</text>
</comment>
<feature type="non-terminal residue" evidence="11">
    <location>
        <position position="201"/>
    </location>
</feature>
<evidence type="ECO:0000256" key="1">
    <source>
        <dbReference type="ARBA" id="ARBA00004141"/>
    </source>
</evidence>
<dbReference type="SUPFAM" id="SSF81321">
    <property type="entry name" value="Family A G protein-coupled receptor-like"/>
    <property type="match status" value="1"/>
</dbReference>
<comment type="similarity">
    <text evidence="2">Belongs to the G-protein coupled receptor 1 family.</text>
</comment>
<dbReference type="GO" id="GO:0004930">
    <property type="term" value="F:G protein-coupled receptor activity"/>
    <property type="evidence" value="ECO:0007669"/>
    <property type="project" value="UniProtKB-KW"/>
</dbReference>
<evidence type="ECO:0000256" key="4">
    <source>
        <dbReference type="ARBA" id="ARBA00022989"/>
    </source>
</evidence>
<evidence type="ECO:0000256" key="8">
    <source>
        <dbReference type="ARBA" id="ARBA00023224"/>
    </source>
</evidence>
<keyword evidence="5" id="KW-0297">G-protein coupled receptor</keyword>
<reference evidence="11" key="1">
    <citation type="journal article" date="2023" name="IScience">
        <title>Live-bearing cockroach genome reveals convergent evolutionary mechanisms linked to viviparity in insects and beyond.</title>
        <authorList>
            <person name="Fouks B."/>
            <person name="Harrison M.C."/>
            <person name="Mikhailova A.A."/>
            <person name="Marchal E."/>
            <person name="English S."/>
            <person name="Carruthers M."/>
            <person name="Jennings E.C."/>
            <person name="Chiamaka E.L."/>
            <person name="Frigard R.A."/>
            <person name="Pippel M."/>
            <person name="Attardo G.M."/>
            <person name="Benoit J.B."/>
            <person name="Bornberg-Bauer E."/>
            <person name="Tobe S.S."/>
        </authorList>
    </citation>
    <scope>NUCLEOTIDE SEQUENCE</scope>
    <source>
        <strain evidence="11">Stay&amp;Tobe</strain>
    </source>
</reference>
<dbReference type="AlphaFoldDB" id="A0AAD8EIE8"/>
<feature type="chain" id="PRO_5042079007" description="G-protein coupled receptors family 1 profile domain-containing protein" evidence="9">
    <location>
        <begin position="22"/>
        <end position="201"/>
    </location>
</feature>
<dbReference type="InterPro" id="IPR017452">
    <property type="entry name" value="GPCR_Rhodpsn_7TM"/>
</dbReference>
<dbReference type="PRINTS" id="PR00237">
    <property type="entry name" value="GPCRRHODOPSN"/>
</dbReference>
<dbReference type="InterPro" id="IPR000276">
    <property type="entry name" value="GPCR_Rhodpsn"/>
</dbReference>
<name>A0AAD8EIE8_DIPPU</name>
<evidence type="ECO:0000256" key="2">
    <source>
        <dbReference type="ARBA" id="ARBA00010663"/>
    </source>
</evidence>
<evidence type="ECO:0000256" key="5">
    <source>
        <dbReference type="ARBA" id="ARBA00023040"/>
    </source>
</evidence>
<keyword evidence="6" id="KW-0472">Membrane</keyword>
<keyword evidence="9" id="KW-0732">Signal</keyword>
<keyword evidence="12" id="KW-1185">Reference proteome</keyword>
<evidence type="ECO:0000313" key="12">
    <source>
        <dbReference type="Proteomes" id="UP001233999"/>
    </source>
</evidence>
<evidence type="ECO:0000256" key="9">
    <source>
        <dbReference type="SAM" id="SignalP"/>
    </source>
</evidence>
<dbReference type="Gene3D" id="1.20.1070.10">
    <property type="entry name" value="Rhodopsin 7-helix transmembrane proteins"/>
    <property type="match status" value="1"/>
</dbReference>
<evidence type="ECO:0000313" key="11">
    <source>
        <dbReference type="EMBL" id="KAJ9591745.1"/>
    </source>
</evidence>
<organism evidence="11 12">
    <name type="scientific">Diploptera punctata</name>
    <name type="common">Pacific beetle cockroach</name>
    <dbReference type="NCBI Taxonomy" id="6984"/>
    <lineage>
        <taxon>Eukaryota</taxon>
        <taxon>Metazoa</taxon>
        <taxon>Ecdysozoa</taxon>
        <taxon>Arthropoda</taxon>
        <taxon>Hexapoda</taxon>
        <taxon>Insecta</taxon>
        <taxon>Pterygota</taxon>
        <taxon>Neoptera</taxon>
        <taxon>Polyneoptera</taxon>
        <taxon>Dictyoptera</taxon>
        <taxon>Blattodea</taxon>
        <taxon>Blaberoidea</taxon>
        <taxon>Blaberidae</taxon>
        <taxon>Diplopterinae</taxon>
        <taxon>Diploptera</taxon>
    </lineage>
</organism>